<dbReference type="EMBL" id="LQOV01000031">
    <property type="protein sequence ID" value="ORV49513.1"/>
    <property type="molecule type" value="Genomic_DNA"/>
</dbReference>
<dbReference type="Gene3D" id="1.25.40.10">
    <property type="entry name" value="Tetratricopeptide repeat domain"/>
    <property type="match status" value="1"/>
</dbReference>
<dbReference type="Proteomes" id="UP000193010">
    <property type="component" value="Unassembled WGS sequence"/>
</dbReference>
<comment type="caution">
    <text evidence="1">The sequence shown here is derived from an EMBL/GenBank/DDBJ whole genome shotgun (WGS) entry which is preliminary data.</text>
</comment>
<keyword evidence="2" id="KW-1185">Reference proteome</keyword>
<evidence type="ECO:0000313" key="2">
    <source>
        <dbReference type="Proteomes" id="UP000193010"/>
    </source>
</evidence>
<evidence type="ECO:0008006" key="3">
    <source>
        <dbReference type="Google" id="ProtNLM"/>
    </source>
</evidence>
<gene>
    <name evidence="1" type="ORF">AWC05_02205</name>
</gene>
<evidence type="ECO:0000313" key="1">
    <source>
        <dbReference type="EMBL" id="ORV49513.1"/>
    </source>
</evidence>
<dbReference type="AlphaFoldDB" id="A0A1X1TY62"/>
<proteinExistence type="predicted"/>
<reference evidence="1 2" key="1">
    <citation type="submission" date="2016-01" db="EMBL/GenBank/DDBJ databases">
        <title>The new phylogeny of the genus Mycobacterium.</title>
        <authorList>
            <person name="Tarcisio F."/>
            <person name="Conor M."/>
            <person name="Antonella G."/>
            <person name="Elisabetta G."/>
            <person name="Giulia F.S."/>
            <person name="Sara T."/>
            <person name="Anna F."/>
            <person name="Clotilde B."/>
            <person name="Roberto B."/>
            <person name="Veronica D.S."/>
            <person name="Fabio R."/>
            <person name="Monica P."/>
            <person name="Olivier J."/>
            <person name="Enrico T."/>
            <person name="Nicola S."/>
        </authorList>
    </citation>
    <scope>NUCLEOTIDE SEQUENCE [LARGE SCALE GENOMIC DNA]</scope>
    <source>
        <strain evidence="1 2">DSM 44852</strain>
    </source>
</reference>
<dbReference type="RefSeq" id="WP_085224931.1">
    <property type="nucleotide sequence ID" value="NZ_AP022576.1"/>
</dbReference>
<sequence>MSISGELERARRLALVADETGARDLLLSLVPAIEAEDRDDLILEVFAQLGDIYLARGANDGVHECIRRIRDCLEIYSGIMAGTMPEAASQVSMPAADMAHLILRYSRRAQFLQTGVAAAQGDHEGAETALAELSRAGDAFPELADEHAHLIVHAQVLCATALCDDDLHVRSVPLWEQVLVSIDRLGDNEFDDQLRVTAATGYGRFCVETGRLTEAEPWLRRAGARARARGWELADARTQLERAAARWLVSDHAGTEQLVSEAYPVIARYERAHDVARCWLYLGLTRLAVGELKAADESWEHAERHWRELGKPLYLHRILLQRSWIAIFWSKFGEAVELIAQARELLDSSPRSSWLQYAQLDNHLGTVWRADALADLGFDSSGDPDEPLEETEARQAEGLGVLRGEVGTPEYWRAMTKLEQAAELKVPAALAVDSVRFSIADADARARWATSISAPILAGAFAVAYEWENTQLISELVEYHSARGTFDTDPQRPAIGEWASAATATVLVDTDLEPALAAAGPPAGAGRSLHRLGPLPPLQMQPDSPPIMSHYRALALQRYGRDVTADEPAWSTWP</sequence>
<organism evidence="1 2">
    <name type="scientific">Mycobacterium florentinum</name>
    <dbReference type="NCBI Taxonomy" id="292462"/>
    <lineage>
        <taxon>Bacteria</taxon>
        <taxon>Bacillati</taxon>
        <taxon>Actinomycetota</taxon>
        <taxon>Actinomycetes</taxon>
        <taxon>Mycobacteriales</taxon>
        <taxon>Mycobacteriaceae</taxon>
        <taxon>Mycobacterium</taxon>
        <taxon>Mycobacterium simiae complex</taxon>
    </lineage>
</organism>
<accession>A0A1X1TY62</accession>
<name>A0A1X1TY62_MYCFL</name>
<dbReference type="InterPro" id="IPR011990">
    <property type="entry name" value="TPR-like_helical_dom_sf"/>
</dbReference>
<protein>
    <recommendedName>
        <fullName evidence="3">Tetratricopeptide repeat family protein</fullName>
    </recommendedName>
</protein>
<dbReference type="OrthoDB" id="4750902at2"/>
<dbReference type="SUPFAM" id="SSF48452">
    <property type="entry name" value="TPR-like"/>
    <property type="match status" value="1"/>
</dbReference>
<dbReference type="STRING" id="292462.AWC05_02205"/>